<dbReference type="InterPro" id="IPR001611">
    <property type="entry name" value="Leu-rich_rpt"/>
</dbReference>
<keyword evidence="4" id="KW-1185">Reference proteome</keyword>
<dbReference type="EMBL" id="MTYJ01000055">
    <property type="protein sequence ID" value="OQV17889.1"/>
    <property type="molecule type" value="Genomic_DNA"/>
</dbReference>
<dbReference type="AlphaFoldDB" id="A0A1W0WRS4"/>
<dbReference type="InterPro" id="IPR050328">
    <property type="entry name" value="Dev_Immune_Receptor"/>
</dbReference>
<name>A0A1W0WRS4_HYPEX</name>
<evidence type="ECO:0000256" key="2">
    <source>
        <dbReference type="SAM" id="Phobius"/>
    </source>
</evidence>
<proteinExistence type="predicted"/>
<dbReference type="Proteomes" id="UP000192578">
    <property type="component" value="Unassembled WGS sequence"/>
</dbReference>
<dbReference type="PANTHER" id="PTHR24373:SF398">
    <property type="entry name" value="LEUCINE-RICH REPEAT-CONTAINING G-PROTEIN COUPLED RECEPTOR 6"/>
    <property type="match status" value="1"/>
</dbReference>
<dbReference type="Gene3D" id="3.80.10.10">
    <property type="entry name" value="Ribonuclease Inhibitor"/>
    <property type="match status" value="1"/>
</dbReference>
<dbReference type="SUPFAM" id="SSF52058">
    <property type="entry name" value="L domain-like"/>
    <property type="match status" value="1"/>
</dbReference>
<feature type="transmembrane region" description="Helical" evidence="2">
    <location>
        <begin position="341"/>
        <end position="366"/>
    </location>
</feature>
<reference evidence="4" key="1">
    <citation type="submission" date="2017-01" db="EMBL/GenBank/DDBJ databases">
        <title>Comparative genomics of anhydrobiosis in the tardigrade Hypsibius dujardini.</title>
        <authorList>
            <person name="Yoshida Y."/>
            <person name="Koutsovoulos G."/>
            <person name="Laetsch D."/>
            <person name="Stevens L."/>
            <person name="Kumar S."/>
            <person name="Horikawa D."/>
            <person name="Ishino K."/>
            <person name="Komine S."/>
            <person name="Tomita M."/>
            <person name="Blaxter M."/>
            <person name="Arakawa K."/>
        </authorList>
    </citation>
    <scope>NUCLEOTIDE SEQUENCE [LARGE SCALE GENOMIC DNA]</scope>
    <source>
        <strain evidence="4">Z151</strain>
    </source>
</reference>
<sequence>MPAHPDDGPVCASEECNMHTNKTCQICTGKVFSCTSKQLKMTCRNYLDNPATLDVINLQDNKLANFDSFRGTFPVVTDLKLSKNELKKVTKDDLAKFPRLIKLDLSTRDLEELILVSAELFILPDSIFNSTKKLHLLDLSGNKFTAFPRNIFQPIWQRMTSLVMSHNPIKAITADDFKYLTNLERLTLEGLDIVAINPHTFSAMSKLQTLDMEHNTNLIYVDEEAFGMFAQKAGEMALQLKTVSFRGCGLHSLDMHVFNWRAMSEVGLSGNPWTCDCDVKWMAEPATWENVPAREKIKKELDRSKCTDIRHSGVAIGALPPAQLECVDYRLRDSSRLASGIGGATTVLVITFLLCIISVIFAVFMFQRRSRVARSKNDVPTSVAQYRAIYNQGSVQTADEGFVHNDKDPFEI</sequence>
<dbReference type="PANTHER" id="PTHR24373">
    <property type="entry name" value="SLIT RELATED LEUCINE-RICH REPEAT NEURONAL PROTEIN"/>
    <property type="match status" value="1"/>
</dbReference>
<evidence type="ECO:0000313" key="3">
    <source>
        <dbReference type="EMBL" id="OQV17889.1"/>
    </source>
</evidence>
<dbReference type="GO" id="GO:0005615">
    <property type="term" value="C:extracellular space"/>
    <property type="evidence" value="ECO:0007669"/>
    <property type="project" value="TreeGrafter"/>
</dbReference>
<organism evidence="3 4">
    <name type="scientific">Hypsibius exemplaris</name>
    <name type="common">Freshwater tardigrade</name>
    <dbReference type="NCBI Taxonomy" id="2072580"/>
    <lineage>
        <taxon>Eukaryota</taxon>
        <taxon>Metazoa</taxon>
        <taxon>Ecdysozoa</taxon>
        <taxon>Tardigrada</taxon>
        <taxon>Eutardigrada</taxon>
        <taxon>Parachela</taxon>
        <taxon>Hypsibioidea</taxon>
        <taxon>Hypsibiidae</taxon>
        <taxon>Hypsibius</taxon>
    </lineage>
</organism>
<comment type="caution">
    <text evidence="3">The sequence shown here is derived from an EMBL/GenBank/DDBJ whole genome shotgun (WGS) entry which is preliminary data.</text>
</comment>
<keyword evidence="2" id="KW-0472">Membrane</keyword>
<keyword evidence="2" id="KW-1133">Transmembrane helix</keyword>
<evidence type="ECO:0000256" key="1">
    <source>
        <dbReference type="ARBA" id="ARBA00022729"/>
    </source>
</evidence>
<keyword evidence="1" id="KW-0732">Signal</keyword>
<evidence type="ECO:0000313" key="4">
    <source>
        <dbReference type="Proteomes" id="UP000192578"/>
    </source>
</evidence>
<dbReference type="GO" id="GO:0031012">
    <property type="term" value="C:extracellular matrix"/>
    <property type="evidence" value="ECO:0007669"/>
    <property type="project" value="TreeGrafter"/>
</dbReference>
<dbReference type="Pfam" id="PF13855">
    <property type="entry name" value="LRR_8"/>
    <property type="match status" value="1"/>
</dbReference>
<dbReference type="OrthoDB" id="694479at2759"/>
<protein>
    <submittedName>
        <fullName evidence="3">Uncharacterized protein</fullName>
    </submittedName>
</protein>
<keyword evidence="2" id="KW-0812">Transmembrane</keyword>
<dbReference type="InterPro" id="IPR032675">
    <property type="entry name" value="LRR_dom_sf"/>
</dbReference>
<accession>A0A1W0WRS4</accession>
<gene>
    <name evidence="3" type="ORF">BV898_08020</name>
</gene>